<feature type="region of interest" description="Disordered" evidence="1">
    <location>
        <begin position="1"/>
        <end position="36"/>
    </location>
</feature>
<evidence type="ECO:0000313" key="3">
    <source>
        <dbReference type="Proteomes" id="UP001055712"/>
    </source>
</evidence>
<organism evidence="2 3">
    <name type="scientific">Chlorella vulgaris</name>
    <name type="common">Green alga</name>
    <dbReference type="NCBI Taxonomy" id="3077"/>
    <lineage>
        <taxon>Eukaryota</taxon>
        <taxon>Viridiplantae</taxon>
        <taxon>Chlorophyta</taxon>
        <taxon>core chlorophytes</taxon>
        <taxon>Trebouxiophyceae</taxon>
        <taxon>Chlorellales</taxon>
        <taxon>Chlorellaceae</taxon>
        <taxon>Chlorella clade</taxon>
        <taxon>Chlorella</taxon>
    </lineage>
</organism>
<feature type="region of interest" description="Disordered" evidence="1">
    <location>
        <begin position="75"/>
        <end position="94"/>
    </location>
</feature>
<protein>
    <submittedName>
        <fullName evidence="2">Uncharacterized protein</fullName>
    </submittedName>
</protein>
<evidence type="ECO:0000256" key="1">
    <source>
        <dbReference type="SAM" id="MobiDB-lite"/>
    </source>
</evidence>
<sequence>MQPTLACSCSSNTTPLRSGAAAGLPSGDPPKPCTPKPLKAVAEPVLSDSLSLLITAAAEEEEAVVERLAAGKAGIGTKGGSRMREGKGGGGEGGAGGGVAGAAVAVWEAPELALAAEADDNEEEEEVVEAEEEEEEKEADALELPDEEPLALEETDEEVVAEAVPPLLLLWLLLWLLLLLPVGSPKFQPCTTVGPCCLLQTCNGAAGKASRL</sequence>
<dbReference type="EMBL" id="SIDB01000008">
    <property type="protein sequence ID" value="KAI3429476.1"/>
    <property type="molecule type" value="Genomic_DNA"/>
</dbReference>
<name>A0A9D4TM26_CHLVU</name>
<feature type="compositionally biased region" description="Polar residues" evidence="1">
    <location>
        <begin position="1"/>
        <end position="16"/>
    </location>
</feature>
<reference evidence="2" key="2">
    <citation type="submission" date="2020-11" db="EMBL/GenBank/DDBJ databases">
        <authorList>
            <person name="Cecchin M."/>
            <person name="Marcolungo L."/>
            <person name="Rossato M."/>
            <person name="Girolomoni L."/>
            <person name="Cosentino E."/>
            <person name="Cuine S."/>
            <person name="Li-Beisson Y."/>
            <person name="Delledonne M."/>
            <person name="Ballottari M."/>
        </authorList>
    </citation>
    <scope>NUCLEOTIDE SEQUENCE</scope>
    <source>
        <strain evidence="2">211/11P</strain>
        <tissue evidence="2">Whole cell</tissue>
    </source>
</reference>
<dbReference type="Proteomes" id="UP001055712">
    <property type="component" value="Unassembled WGS sequence"/>
</dbReference>
<evidence type="ECO:0000313" key="2">
    <source>
        <dbReference type="EMBL" id="KAI3429476.1"/>
    </source>
</evidence>
<reference evidence="2" key="1">
    <citation type="journal article" date="2019" name="Plant J.">
        <title>Chlorella vulgaris genome assembly and annotation reveals the molecular basis for metabolic acclimation to high light conditions.</title>
        <authorList>
            <person name="Cecchin M."/>
            <person name="Marcolungo L."/>
            <person name="Rossato M."/>
            <person name="Girolomoni L."/>
            <person name="Cosentino E."/>
            <person name="Cuine S."/>
            <person name="Li-Beisson Y."/>
            <person name="Delledonne M."/>
            <person name="Ballottari M."/>
        </authorList>
    </citation>
    <scope>NUCLEOTIDE SEQUENCE</scope>
    <source>
        <strain evidence="2">211/11P</strain>
    </source>
</reference>
<gene>
    <name evidence="2" type="ORF">D9Q98_005567</name>
</gene>
<keyword evidence="3" id="KW-1185">Reference proteome</keyword>
<comment type="caution">
    <text evidence="2">The sequence shown here is derived from an EMBL/GenBank/DDBJ whole genome shotgun (WGS) entry which is preliminary data.</text>
</comment>
<dbReference type="AlphaFoldDB" id="A0A9D4TM26"/>
<feature type="region of interest" description="Disordered" evidence="1">
    <location>
        <begin position="117"/>
        <end position="152"/>
    </location>
</feature>
<accession>A0A9D4TM26</accession>
<proteinExistence type="predicted"/>